<dbReference type="eggNOG" id="COG0491">
    <property type="taxonomic scope" value="Bacteria"/>
</dbReference>
<sequence>MLRKIYRKANSGVIFALAAGLLTTPIAQAQSPYEDEWSRGFKHYASQLGDSALAQSILNYASQHERLLQQHGYIGRVLPIPAIEQVAPGVFFVKGALMWGTLENFGLNNNITAVELESGIFVYNTGSNPAVAYSFHQKLQRHTSMPIKWLAIENYQSHANLGASYWMDVGVRNLYSEQAAADFWQTRGFDRAVQRVSEYGPLLIQPVRNVADRYTRFEDRLIINEGSGDEVHLVNFGGGHTPTMTGAFIPSKNILFTGDLGFVERLPGLLHGSSYSEWLASFERMVDYVTTHSSDLDNLLVIPGHGGATNLTELTRQTYDYFKDLEAVVKQAIANGVARQDLAQHVAMPDYQDRPMYSQLFLRNALSVFDEITTGQVSDPTLADE</sequence>
<dbReference type="RefSeq" id="WP_013834863.1">
    <property type="nucleotide sequence ID" value="NC_015581.1"/>
</dbReference>
<dbReference type="Gene3D" id="3.60.15.10">
    <property type="entry name" value="Ribonuclease Z/Hydroxyacylglutathione hydrolase-like"/>
    <property type="match status" value="1"/>
</dbReference>
<dbReference type="KEGG" id="tcy:Thicy_0304"/>
<accession>F6DAB4</accession>
<dbReference type="EMBL" id="CP002776">
    <property type="protein sequence ID" value="AEG31080.1"/>
    <property type="molecule type" value="Genomic_DNA"/>
</dbReference>
<dbReference type="InterPro" id="IPR036866">
    <property type="entry name" value="RibonucZ/Hydroxyglut_hydro"/>
</dbReference>
<dbReference type="HOGENOM" id="CLU_056342_0_1_6"/>
<evidence type="ECO:0000313" key="4">
    <source>
        <dbReference type="Proteomes" id="UP000009232"/>
    </source>
</evidence>
<gene>
    <name evidence="3" type="ordered locus">Thicy_0304</name>
</gene>
<proteinExistence type="predicted"/>
<dbReference type="Pfam" id="PF00753">
    <property type="entry name" value="Lactamase_B"/>
    <property type="match status" value="1"/>
</dbReference>
<keyword evidence="1" id="KW-0732">Signal</keyword>
<dbReference type="InterPro" id="IPR001279">
    <property type="entry name" value="Metallo-B-lactamas"/>
</dbReference>
<feature type="chain" id="PRO_5003338828" evidence="1">
    <location>
        <begin position="30"/>
        <end position="385"/>
    </location>
</feature>
<keyword evidence="4" id="KW-1185">Reference proteome</keyword>
<dbReference type="AlphaFoldDB" id="F6DAB4"/>
<organism evidence="3 4">
    <name type="scientific">Thiomicrospira cyclica (strain DSM 14477 / JCM 11371 / ALM1)</name>
    <name type="common">Thioalkalimicrobium cyclicum</name>
    <dbReference type="NCBI Taxonomy" id="717773"/>
    <lineage>
        <taxon>Bacteria</taxon>
        <taxon>Pseudomonadati</taxon>
        <taxon>Pseudomonadota</taxon>
        <taxon>Gammaproteobacteria</taxon>
        <taxon>Thiotrichales</taxon>
        <taxon>Piscirickettsiaceae</taxon>
        <taxon>Thiomicrospira</taxon>
    </lineage>
</organism>
<evidence type="ECO:0000313" key="3">
    <source>
        <dbReference type="EMBL" id="AEG31080.1"/>
    </source>
</evidence>
<evidence type="ECO:0000259" key="2">
    <source>
        <dbReference type="Pfam" id="PF00753"/>
    </source>
</evidence>
<dbReference type="Proteomes" id="UP000009232">
    <property type="component" value="Chromosome"/>
</dbReference>
<dbReference type="OrthoDB" id="9791096at2"/>
<protein>
    <submittedName>
        <fullName evidence="3">SoxH protein-like protein</fullName>
    </submittedName>
</protein>
<reference evidence="3 4" key="1">
    <citation type="submission" date="2011-05" db="EMBL/GenBank/DDBJ databases">
        <title>Complete sequence of Thioalkalimicrobium cyclicum ALM1.</title>
        <authorList>
            <consortium name="US DOE Joint Genome Institute"/>
            <person name="Lucas S."/>
            <person name="Han J."/>
            <person name="Lapidus A."/>
            <person name="Cheng J.-F."/>
            <person name="Goodwin L."/>
            <person name="Pitluck S."/>
            <person name="Peters L."/>
            <person name="Mikhailova N."/>
            <person name="Davenport K."/>
            <person name="Han C."/>
            <person name="Tapia R."/>
            <person name="Land M."/>
            <person name="Hauser L."/>
            <person name="Kyrpides N."/>
            <person name="Ivanova N."/>
            <person name="Pagani I."/>
            <person name="Kappler U."/>
            <person name="Woyke T."/>
        </authorList>
    </citation>
    <scope>NUCLEOTIDE SEQUENCE [LARGE SCALE GENOMIC DNA]</scope>
    <source>
        <strain evidence="4">DSM 14477 / JCM 11371 / ALM1</strain>
    </source>
</reference>
<name>F6DAB4_THICA</name>
<feature type="signal peptide" evidence="1">
    <location>
        <begin position="1"/>
        <end position="29"/>
    </location>
</feature>
<dbReference type="SUPFAM" id="SSF56281">
    <property type="entry name" value="Metallo-hydrolase/oxidoreductase"/>
    <property type="match status" value="1"/>
</dbReference>
<evidence type="ECO:0000256" key="1">
    <source>
        <dbReference type="SAM" id="SignalP"/>
    </source>
</evidence>
<feature type="domain" description="Metallo-beta-lactamase" evidence="2">
    <location>
        <begin position="178"/>
        <end position="287"/>
    </location>
</feature>
<dbReference type="STRING" id="717773.Thicy_0304"/>